<dbReference type="PANTHER" id="PTHR15099:SF2">
    <property type="entry name" value="TRANSMEMBRANE PROTEIN 11, MITOCHONDRIAL"/>
    <property type="match status" value="1"/>
</dbReference>
<dbReference type="Ensembl" id="ENSCHIT00010022533.1">
    <property type="protein sequence ID" value="ENSCHIP00010016062.1"/>
    <property type="gene ID" value="ENSCHIG00010011716.1"/>
</dbReference>
<keyword evidence="5" id="KW-0999">Mitochondrion inner membrane</keyword>
<gene>
    <name evidence="9" type="primary">TMEM11</name>
</gene>
<reference evidence="9" key="1">
    <citation type="submission" date="2019-03" db="EMBL/GenBank/DDBJ databases">
        <title>Genome sequencing and reference-guided assembly of Black Bengal Goat (Capra hircus).</title>
        <authorList>
            <person name="Siddiki A.Z."/>
            <person name="Baten A."/>
            <person name="Billah M."/>
            <person name="Alam M.A.U."/>
            <person name="Shawrob K.S.M."/>
            <person name="Saha S."/>
            <person name="Chowdhury M."/>
            <person name="Rahman A.H."/>
            <person name="Stear M."/>
            <person name="Miah G."/>
            <person name="Das G.B."/>
            <person name="Hossain M.M."/>
            <person name="Kumkum M."/>
            <person name="Islam M.S."/>
            <person name="Mollah A.M."/>
            <person name="Ahsan A."/>
            <person name="Tusar F."/>
            <person name="Khan M.K.I."/>
        </authorList>
    </citation>
    <scope>NUCLEOTIDE SEQUENCE [LARGE SCALE GENOMIC DNA]</scope>
</reference>
<proteinExistence type="inferred from homology"/>
<evidence type="ECO:0000256" key="2">
    <source>
        <dbReference type="ARBA" id="ARBA00004448"/>
    </source>
</evidence>
<accession>A0A8C2P8V4</accession>
<organism evidence="9">
    <name type="scientific">Capra hircus</name>
    <name type="common">Goat</name>
    <dbReference type="NCBI Taxonomy" id="9925"/>
    <lineage>
        <taxon>Eukaryota</taxon>
        <taxon>Metazoa</taxon>
        <taxon>Chordata</taxon>
        <taxon>Craniata</taxon>
        <taxon>Vertebrata</taxon>
        <taxon>Euteleostomi</taxon>
        <taxon>Mammalia</taxon>
        <taxon>Eutheria</taxon>
        <taxon>Laurasiatheria</taxon>
        <taxon>Artiodactyla</taxon>
        <taxon>Ruminantia</taxon>
        <taxon>Pecora</taxon>
        <taxon>Bovidae</taxon>
        <taxon>Caprinae</taxon>
        <taxon>Capra</taxon>
    </lineage>
</organism>
<name>A0A8C2P8V4_CAPHI</name>
<evidence type="ECO:0000256" key="8">
    <source>
        <dbReference type="ARBA" id="ARBA00023136"/>
    </source>
</evidence>
<dbReference type="GO" id="GO:0007007">
    <property type="term" value="P:inner mitochondrial membrane organization"/>
    <property type="evidence" value="ECO:0007669"/>
    <property type="project" value="TreeGrafter"/>
</dbReference>
<sequence>MLVHPEVRQGESPTAVPGAPAAIALAPQGSSPPIGPPGFALASVCSQESWSPRGTDSELFLVSLSATDCYIVHEIYNGENAQDQFEYELEQALEAQYKYIVIEPTRIGDETARWITVGNCLHKTTVLAGTACLFTPLALPLDYSHYISLPAGVLSLACCTLYGISWQFDPCCKYQVEYDAYRLSRLPLHTLTSSTPVVLVRKDDLHRKRLHNTIALAALVYCVKKIYELCAV</sequence>
<dbReference type="AlphaFoldDB" id="A0A8C2P8V4"/>
<evidence type="ECO:0000256" key="5">
    <source>
        <dbReference type="ARBA" id="ARBA00022792"/>
    </source>
</evidence>
<keyword evidence="7" id="KW-0496">Mitochondrion</keyword>
<keyword evidence="6" id="KW-1133">Transmembrane helix</keyword>
<protein>
    <submittedName>
        <fullName evidence="9">Transmembrane protein 11</fullName>
    </submittedName>
</protein>
<comment type="subcellular location">
    <subcellularLocation>
        <location evidence="2">Mitochondrion inner membrane</location>
        <topology evidence="2">Multi-pass membrane protein</topology>
    </subcellularLocation>
</comment>
<comment type="function">
    <text evidence="1">Plays a role in mitochondrial morphogenesis.</text>
</comment>
<dbReference type="GO" id="GO:0005743">
    <property type="term" value="C:mitochondrial inner membrane"/>
    <property type="evidence" value="ECO:0007669"/>
    <property type="project" value="UniProtKB-SubCell"/>
</dbReference>
<evidence type="ECO:0000256" key="6">
    <source>
        <dbReference type="ARBA" id="ARBA00022989"/>
    </source>
</evidence>
<evidence type="ECO:0000256" key="3">
    <source>
        <dbReference type="ARBA" id="ARBA00006060"/>
    </source>
</evidence>
<dbReference type="PANTHER" id="PTHR15099">
    <property type="entry name" value="PROTEIN PM1"/>
    <property type="match status" value="1"/>
</dbReference>
<dbReference type="Pfam" id="PF14972">
    <property type="entry name" value="Mito_morph_reg"/>
    <property type="match status" value="1"/>
</dbReference>
<comment type="similarity">
    <text evidence="3">Belongs to the TMEM11 family.</text>
</comment>
<reference evidence="9" key="2">
    <citation type="submission" date="2025-08" db="UniProtKB">
        <authorList>
            <consortium name="Ensembl"/>
        </authorList>
    </citation>
    <scope>IDENTIFICATION</scope>
</reference>
<evidence type="ECO:0000256" key="1">
    <source>
        <dbReference type="ARBA" id="ARBA00002812"/>
    </source>
</evidence>
<evidence type="ECO:0000256" key="7">
    <source>
        <dbReference type="ARBA" id="ARBA00023128"/>
    </source>
</evidence>
<evidence type="ECO:0000256" key="4">
    <source>
        <dbReference type="ARBA" id="ARBA00022692"/>
    </source>
</evidence>
<dbReference type="InterPro" id="IPR026120">
    <property type="entry name" value="TMEM11"/>
</dbReference>
<keyword evidence="8" id="KW-0472">Membrane</keyword>
<evidence type="ECO:0000313" key="9">
    <source>
        <dbReference type="Ensembl" id="ENSCHIP00010016062.1"/>
    </source>
</evidence>
<keyword evidence="4" id="KW-0812">Transmembrane</keyword>